<evidence type="ECO:0000256" key="1">
    <source>
        <dbReference type="SAM" id="MobiDB-lite"/>
    </source>
</evidence>
<dbReference type="Pfam" id="PF16242">
    <property type="entry name" value="Pyrid_ox_like"/>
    <property type="match status" value="1"/>
</dbReference>
<dbReference type="InterPro" id="IPR012349">
    <property type="entry name" value="Split_barrel_FMN-bd"/>
</dbReference>
<feature type="domain" description="General stress protein FMN-binding split barrel" evidence="2">
    <location>
        <begin position="7"/>
        <end position="152"/>
    </location>
</feature>
<dbReference type="SUPFAM" id="SSF50475">
    <property type="entry name" value="FMN-binding split barrel"/>
    <property type="match status" value="1"/>
</dbReference>
<dbReference type="InterPro" id="IPR038725">
    <property type="entry name" value="YdaG_split_barrel_FMN-bd"/>
</dbReference>
<dbReference type="PANTHER" id="PTHR34818">
    <property type="entry name" value="PROTEIN BLI-3"/>
    <property type="match status" value="1"/>
</dbReference>
<keyword evidence="4" id="KW-1185">Reference proteome</keyword>
<dbReference type="Proteomes" id="UP000034883">
    <property type="component" value="Chromosome"/>
</dbReference>
<dbReference type="KEGG" id="samy:DB32_007903"/>
<name>A0A0F6SHN5_9BACT</name>
<dbReference type="PANTHER" id="PTHR34818:SF1">
    <property type="entry name" value="PROTEIN BLI-3"/>
    <property type="match status" value="1"/>
</dbReference>
<dbReference type="Gene3D" id="2.30.110.10">
    <property type="entry name" value="Electron Transport, Fmn-binding Protein, Chain A"/>
    <property type="match status" value="1"/>
</dbReference>
<dbReference type="STRING" id="927083.DB32_007903"/>
<proteinExistence type="predicted"/>
<feature type="region of interest" description="Disordered" evidence="1">
    <location>
        <begin position="147"/>
        <end position="176"/>
    </location>
</feature>
<dbReference type="InterPro" id="IPR052917">
    <property type="entry name" value="Stress-Dev_Protein"/>
</dbReference>
<dbReference type="AlphaFoldDB" id="A0A0F6SHN5"/>
<feature type="compositionally biased region" description="Polar residues" evidence="1">
    <location>
        <begin position="165"/>
        <end position="176"/>
    </location>
</feature>
<protein>
    <submittedName>
        <fullName evidence="3">General stress protein</fullName>
    </submittedName>
</protein>
<accession>A0A0F6SHN5</accession>
<evidence type="ECO:0000259" key="2">
    <source>
        <dbReference type="Pfam" id="PF16242"/>
    </source>
</evidence>
<reference evidence="3 4" key="1">
    <citation type="submission" date="2015-03" db="EMBL/GenBank/DDBJ databases">
        <title>Genome assembly of Sandaracinus amylolyticus DSM 53668.</title>
        <authorList>
            <person name="Sharma G."/>
            <person name="Subramanian S."/>
        </authorList>
    </citation>
    <scope>NUCLEOTIDE SEQUENCE [LARGE SCALE GENOMIC DNA]</scope>
    <source>
        <strain evidence="3 4">DSM 53668</strain>
    </source>
</reference>
<dbReference type="RefSeq" id="WP_053237694.1">
    <property type="nucleotide sequence ID" value="NZ_CP011125.1"/>
</dbReference>
<evidence type="ECO:0000313" key="3">
    <source>
        <dbReference type="EMBL" id="AKF10754.1"/>
    </source>
</evidence>
<sequence>MEKNAEIARLLDVARDFRFAMLTTIAEDKHLHARPMTIAELDEEDGAIWFLAAKDHASISEIQRDARALVTMQGDGSYVQWSGRAAIVDDPMRIHEVWKPSFSLWFPKGPEEGRLALIRVDIEVGEYWDQSGVMKLRTMLRRAKDAIAGRDADETPRDERVHGRVSTQQPNGRGAS</sequence>
<gene>
    <name evidence="3" type="ORF">DB32_007903</name>
</gene>
<dbReference type="EMBL" id="CP011125">
    <property type="protein sequence ID" value="AKF10754.1"/>
    <property type="molecule type" value="Genomic_DNA"/>
</dbReference>
<organism evidence="3 4">
    <name type="scientific">Sandaracinus amylolyticus</name>
    <dbReference type="NCBI Taxonomy" id="927083"/>
    <lineage>
        <taxon>Bacteria</taxon>
        <taxon>Pseudomonadati</taxon>
        <taxon>Myxococcota</taxon>
        <taxon>Polyangia</taxon>
        <taxon>Polyangiales</taxon>
        <taxon>Sandaracinaceae</taxon>
        <taxon>Sandaracinus</taxon>
    </lineage>
</organism>
<feature type="compositionally biased region" description="Basic and acidic residues" evidence="1">
    <location>
        <begin position="147"/>
        <end position="162"/>
    </location>
</feature>
<evidence type="ECO:0000313" key="4">
    <source>
        <dbReference type="Proteomes" id="UP000034883"/>
    </source>
</evidence>